<keyword evidence="7 11" id="KW-0472">Membrane</keyword>
<evidence type="ECO:0000256" key="5">
    <source>
        <dbReference type="ARBA" id="ARBA00022737"/>
    </source>
</evidence>
<feature type="disulfide bond" evidence="10">
    <location>
        <begin position="95"/>
        <end position="104"/>
    </location>
</feature>
<evidence type="ECO:0000256" key="2">
    <source>
        <dbReference type="ARBA" id="ARBA00022536"/>
    </source>
</evidence>
<keyword evidence="8 10" id="KW-1015">Disulfide bond</keyword>
<dbReference type="InterPro" id="IPR009030">
    <property type="entry name" value="Growth_fac_rcpt_cys_sf"/>
</dbReference>
<dbReference type="FunFam" id="2.10.25.10:FF:000208">
    <property type="entry name" value="Crumbs 2, cell polarity complex component"/>
    <property type="match status" value="1"/>
</dbReference>
<keyword evidence="2 10" id="KW-0245">EGF-like domain</keyword>
<feature type="domain" description="EGF-like" evidence="13">
    <location>
        <begin position="1262"/>
        <end position="1298"/>
    </location>
</feature>
<feature type="disulfide bond" evidence="10">
    <location>
        <begin position="173"/>
        <end position="182"/>
    </location>
</feature>
<dbReference type="InterPro" id="IPR000742">
    <property type="entry name" value="EGF"/>
</dbReference>
<evidence type="ECO:0000256" key="10">
    <source>
        <dbReference type="PROSITE-ProRule" id="PRU00076"/>
    </source>
</evidence>
<dbReference type="SMART" id="SM00181">
    <property type="entry name" value="EGF"/>
    <property type="match status" value="19"/>
</dbReference>
<dbReference type="SMART" id="SM00179">
    <property type="entry name" value="EGF_CA"/>
    <property type="match status" value="19"/>
</dbReference>
<dbReference type="PROSITE" id="PS00010">
    <property type="entry name" value="ASX_HYDROXYL"/>
    <property type="match status" value="10"/>
</dbReference>
<feature type="disulfide bond" evidence="10">
    <location>
        <begin position="414"/>
        <end position="423"/>
    </location>
</feature>
<dbReference type="PANTHER" id="PTHR24049:SF19">
    <property type="entry name" value="PROTEIN CRUMBS HOMOLOG 2"/>
    <property type="match status" value="1"/>
</dbReference>
<evidence type="ECO:0000256" key="8">
    <source>
        <dbReference type="ARBA" id="ARBA00023157"/>
    </source>
</evidence>
<dbReference type="STRING" id="8078.ENSFHEP00000028044"/>
<proteinExistence type="predicted"/>
<dbReference type="Gene3D" id="2.60.120.200">
    <property type="match status" value="3"/>
</dbReference>
<feature type="domain" description="Laminin G" evidence="12">
    <location>
        <begin position="1014"/>
        <end position="1185"/>
    </location>
</feature>
<dbReference type="InterPro" id="IPR013320">
    <property type="entry name" value="ConA-like_dom_sf"/>
</dbReference>
<feature type="domain" description="EGF-like" evidence="13">
    <location>
        <begin position="70"/>
        <end position="105"/>
    </location>
</feature>
<feature type="transmembrane region" description="Helical" evidence="11">
    <location>
        <begin position="1385"/>
        <end position="1408"/>
    </location>
</feature>
<feature type="disulfide bond" evidence="10">
    <location>
        <begin position="1363"/>
        <end position="1372"/>
    </location>
</feature>
<name>A0A3Q2QLI5_FUNHE</name>
<dbReference type="Proteomes" id="UP000265000">
    <property type="component" value="Unplaced"/>
</dbReference>
<dbReference type="FunFam" id="2.60.120.200:FF:000130">
    <property type="entry name" value="Crumbs 2, cell polarity complex component"/>
    <property type="match status" value="1"/>
</dbReference>
<feature type="domain" description="Laminin G" evidence="12">
    <location>
        <begin position="777"/>
        <end position="948"/>
    </location>
</feature>
<feature type="domain" description="Laminin G" evidence="12">
    <location>
        <begin position="553"/>
        <end position="736"/>
    </location>
</feature>
<accession>A0A3Q2QLI5</accession>
<dbReference type="CDD" id="cd00054">
    <property type="entry name" value="EGF_CA"/>
    <property type="match status" value="14"/>
</dbReference>
<feature type="domain" description="EGF-like" evidence="13">
    <location>
        <begin position="367"/>
        <end position="424"/>
    </location>
</feature>
<sequence length="1448" mass="159066">TDVGQELNLRIPLFIFLFPSILGLLCTAAADGCLSSPCNNGAKCVDHRGKYVCLCIKGPVWYMGKNCDELYDPCILAPCTNCTGQLGMNNFTCQCPNGFTGNSCEEDVDECQSNPCSGVKSNCLDRVNGYSCHCPLGLGGEDCQDDVTTCSKETCQNGGTCLDIPDLGPQCQCADGFQGMNCEEDVDECKSDPCQNGAICKDTVNGYQCFCVPGFQGYHCDLDINECASQPCQNNGTCQDMVDYYVCACAPGFEGNALTFLNILSCHLVRMVLQCECTEAYLHSINCEQEINECESLPCQNGATCRDHVAIYQCDCDGTGFIGDHCENDILECASDPCQHGATCLEGINQYECLCWAGYRGENCQVDVDECGQHPCENGGECFQRSDLQNYGRLPELSIANFSYDTAAGFICHCQPGFAGDNCSVNVDECQSAPCHHGGSCKDLVNSFQCVCPEGFTGALCEVDINECDSNPCQNGATCEDAANSYRCHCPMPERDQEPWGGRDCDVKLLGCWLHQCQQGATCIPILNIDRTHGYICMCPPGWGGEHCNTLTTFSFNTEGYVHMHLPVFKNRTKREVLDKIQGLHMQLRFKSTLPNMVLYYRGTMEHFLSLELVNGFIQATVNCGRLLMVVYSSPVNDGEWHQVTVTMDEGLVLTVTGPGCKEGCSVRNGGHNYLIFVQPSLFQQLYIGGIPHEYSLHLSSGKGFIGCMEDLKVDHKLLLPQDLIREENKGLELGCSKKDWCSEDACLDKGECVDMWVRANCICYRPYYGSNCEKEYQSWTFGHENTSSYSSVNISNSHGENFTISFLMRSLKHNGLLLQFHREGKSYLTVYLKESTVAIYSPHTTLLSEAKQVTDGKIHLVTITINNGHVVFPKARNHRALGNVSIEAGDVAFIGGLPPDKNMNAWGGHFKGCLQDIRLDEKQMSFGDHLEGLEVYQSTTENILKGCHSDNTCKDNPCFNNGQCQVTWNDFRCVCPVNFSGQLCETRLWCIEKPCFKGASCVDLTDGYECLTEAAFQDNSLQYVANSSLVNPVTNITMAIRTRDENGILLRSEGRDEMFCLGLLNGSLLVKLDSGVGEELLAFMSVGTIADGAWHEIQLSMVNPLFSVSRWHLNVDGQRAGGSFGVGGNLNFLNNSKVWLAENYTGCLREVRIGGVYLPLIKVPDNPQRSQFSRISGHEPSIGCQGSPVCNSQPCLNQGVCQDQFNKFNCSCRPGWEGDFCEKEINECSSAPCVYGHCKDLVADYQCECEPGYKGKNCQDEVNNCLEFSCVNGGVCAESTGTHTCSCPHGYKGARCQWRLPPVACDANMDCLNGGICIGGNCTCKPGYTSFRCETEIDECESSPCQNGATCLNRLNHFQCVCVPGFSGKLCENNKGEHKEGVPWLAVTIPLITLCVLLAILTVFFLIMTARKKRQSEGTYSPSSQEVAGARLEMGSVLKVPPEERLI</sequence>
<feature type="domain" description="EGF-like" evidence="13">
    <location>
        <begin position="426"/>
        <end position="462"/>
    </location>
</feature>
<reference evidence="14" key="2">
    <citation type="submission" date="2025-09" db="UniProtKB">
        <authorList>
            <consortium name="Ensembl"/>
        </authorList>
    </citation>
    <scope>IDENTIFICATION</scope>
</reference>
<dbReference type="FunFam" id="2.10.25.10:FF:000575">
    <property type="entry name" value="Crumbs, isoform C"/>
    <property type="match status" value="1"/>
</dbReference>
<feature type="domain" description="EGF-like" evidence="13">
    <location>
        <begin position="185"/>
        <end position="221"/>
    </location>
</feature>
<feature type="domain" description="EGF-like" evidence="13">
    <location>
        <begin position="329"/>
        <end position="365"/>
    </location>
</feature>
<protein>
    <submittedName>
        <fullName evidence="14">Protein crumbs homolog 2-like</fullName>
    </submittedName>
</protein>
<feature type="domain" description="EGF-like" evidence="13">
    <location>
        <begin position="146"/>
        <end position="183"/>
    </location>
</feature>
<feature type="domain" description="EGF-like" evidence="13">
    <location>
        <begin position="464"/>
        <end position="506"/>
    </location>
</feature>
<dbReference type="PANTHER" id="PTHR24049">
    <property type="entry name" value="CRUMBS FAMILY MEMBER"/>
    <property type="match status" value="1"/>
</dbReference>
<dbReference type="SUPFAM" id="SSF57196">
    <property type="entry name" value="EGF/Laminin"/>
    <property type="match status" value="13"/>
</dbReference>
<keyword evidence="9" id="KW-0325">Glycoprotein</keyword>
<dbReference type="Ensembl" id="ENSFHET00000017314.1">
    <property type="protein sequence ID" value="ENSFHEP00000028044.1"/>
    <property type="gene ID" value="ENSFHEG00000012013.1"/>
</dbReference>
<dbReference type="Gene3D" id="2.10.25.10">
    <property type="entry name" value="Laminin"/>
    <property type="match status" value="18"/>
</dbReference>
<feature type="transmembrane region" description="Helical" evidence="11">
    <location>
        <begin position="12"/>
        <end position="30"/>
    </location>
</feature>
<dbReference type="GO" id="GO:0045197">
    <property type="term" value="P:establishment or maintenance of epithelial cell apical/basal polarity"/>
    <property type="evidence" value="ECO:0007669"/>
    <property type="project" value="TreeGrafter"/>
</dbReference>
<dbReference type="InterPro" id="IPR013032">
    <property type="entry name" value="EGF-like_CS"/>
</dbReference>
<dbReference type="Pfam" id="PF12661">
    <property type="entry name" value="hEGF"/>
    <property type="match status" value="4"/>
</dbReference>
<dbReference type="InterPro" id="IPR000152">
    <property type="entry name" value="EGF-type_Asp/Asn_hydroxyl_site"/>
</dbReference>
<evidence type="ECO:0000256" key="3">
    <source>
        <dbReference type="ARBA" id="ARBA00022692"/>
    </source>
</evidence>
<keyword evidence="6 11" id="KW-1133">Transmembrane helix</keyword>
<keyword evidence="5" id="KW-0677">Repeat</keyword>
<evidence type="ECO:0000259" key="12">
    <source>
        <dbReference type="PROSITE" id="PS50025"/>
    </source>
</evidence>
<dbReference type="FunFam" id="2.60.120.200:FF:000081">
    <property type="entry name" value="Crumbs 1, cell polarity complex component"/>
    <property type="match status" value="1"/>
</dbReference>
<dbReference type="FunFam" id="2.10.25.10:FF:000109">
    <property type="entry name" value="Notch homolog 4, [Drosophila]"/>
    <property type="match status" value="1"/>
</dbReference>
<evidence type="ECO:0000313" key="14">
    <source>
        <dbReference type="Ensembl" id="ENSFHEP00000028044.1"/>
    </source>
</evidence>
<dbReference type="InterPro" id="IPR051022">
    <property type="entry name" value="Notch_Cell-Fate_Det"/>
</dbReference>
<keyword evidence="15" id="KW-1185">Reference proteome</keyword>
<comment type="subcellular location">
    <subcellularLocation>
        <location evidence="1">Membrane</location>
        <topology evidence="1">Single-pass type I membrane protein</topology>
    </subcellularLocation>
</comment>
<feature type="domain" description="EGF-like" evidence="13">
    <location>
        <begin position="1225"/>
        <end position="1260"/>
    </location>
</feature>
<feature type="disulfide bond" evidence="10">
    <location>
        <begin position="1288"/>
        <end position="1297"/>
    </location>
</feature>
<dbReference type="SUPFAM" id="SSF49899">
    <property type="entry name" value="Concanavalin A-like lectins/glucanases"/>
    <property type="match status" value="3"/>
</dbReference>
<feature type="domain" description="EGF-like" evidence="13">
    <location>
        <begin position="950"/>
        <end position="986"/>
    </location>
</feature>
<evidence type="ECO:0000256" key="6">
    <source>
        <dbReference type="ARBA" id="ARBA00022989"/>
    </source>
</evidence>
<dbReference type="GeneTree" id="ENSGT00950000183101"/>
<dbReference type="PROSITE" id="PS01187">
    <property type="entry name" value="EGF_CA"/>
    <property type="match status" value="5"/>
</dbReference>
<dbReference type="PRINTS" id="PR00010">
    <property type="entry name" value="EGFBLOOD"/>
</dbReference>
<feature type="domain" description="EGF-like" evidence="13">
    <location>
        <begin position="223"/>
        <end position="258"/>
    </location>
</feature>
<dbReference type="SMART" id="SM00282">
    <property type="entry name" value="LamG"/>
    <property type="match status" value="3"/>
</dbReference>
<dbReference type="PROSITE" id="PS00022">
    <property type="entry name" value="EGF_1"/>
    <property type="match status" value="14"/>
</dbReference>
<keyword evidence="4" id="KW-0732">Signal</keyword>
<feature type="disulfide bond" evidence="10">
    <location>
        <begin position="976"/>
        <end position="985"/>
    </location>
</feature>
<dbReference type="GO" id="GO:0032991">
    <property type="term" value="C:protein-containing complex"/>
    <property type="evidence" value="ECO:0007669"/>
    <property type="project" value="TreeGrafter"/>
</dbReference>
<dbReference type="Pfam" id="PF02210">
    <property type="entry name" value="Laminin_G_2"/>
    <property type="match status" value="3"/>
</dbReference>
<keyword evidence="3 11" id="KW-0812">Transmembrane</keyword>
<evidence type="ECO:0000256" key="1">
    <source>
        <dbReference type="ARBA" id="ARBA00004479"/>
    </source>
</evidence>
<dbReference type="Pfam" id="PF00008">
    <property type="entry name" value="EGF"/>
    <property type="match status" value="9"/>
</dbReference>
<dbReference type="PROSITE" id="PS50026">
    <property type="entry name" value="EGF_3"/>
    <property type="match status" value="18"/>
</dbReference>
<reference evidence="14" key="1">
    <citation type="submission" date="2025-08" db="UniProtKB">
        <authorList>
            <consortium name="Ensembl"/>
        </authorList>
    </citation>
    <scope>IDENTIFICATION</scope>
</reference>
<evidence type="ECO:0000256" key="4">
    <source>
        <dbReference type="ARBA" id="ARBA00022729"/>
    </source>
</evidence>
<dbReference type="InterPro" id="IPR018097">
    <property type="entry name" value="EGF_Ca-bd_CS"/>
</dbReference>
<evidence type="ECO:0000259" key="13">
    <source>
        <dbReference type="PROSITE" id="PS50026"/>
    </source>
</evidence>
<organism evidence="14 15">
    <name type="scientific">Fundulus heteroclitus</name>
    <name type="common">Killifish</name>
    <name type="synonym">Mummichog</name>
    <dbReference type="NCBI Taxonomy" id="8078"/>
    <lineage>
        <taxon>Eukaryota</taxon>
        <taxon>Metazoa</taxon>
        <taxon>Chordata</taxon>
        <taxon>Craniata</taxon>
        <taxon>Vertebrata</taxon>
        <taxon>Euteleostomi</taxon>
        <taxon>Actinopterygii</taxon>
        <taxon>Neopterygii</taxon>
        <taxon>Teleostei</taxon>
        <taxon>Neoteleostei</taxon>
        <taxon>Acanthomorphata</taxon>
        <taxon>Ovalentaria</taxon>
        <taxon>Atherinomorphae</taxon>
        <taxon>Cyprinodontiformes</taxon>
        <taxon>Fundulidae</taxon>
        <taxon>Fundulus</taxon>
    </lineage>
</organism>
<dbReference type="PROSITE" id="PS50025">
    <property type="entry name" value="LAM_G_DOMAIN"/>
    <property type="match status" value="3"/>
</dbReference>
<feature type="disulfide bond" evidence="10">
    <location>
        <begin position="452"/>
        <end position="461"/>
    </location>
</feature>
<feature type="disulfide bond" evidence="10">
    <location>
        <begin position="211"/>
        <end position="220"/>
    </location>
</feature>
<feature type="disulfide bond" evidence="10">
    <location>
        <begin position="1213"/>
        <end position="1222"/>
    </location>
</feature>
<dbReference type="SUPFAM" id="SSF57184">
    <property type="entry name" value="Growth factor receptor domain"/>
    <property type="match status" value="1"/>
</dbReference>
<dbReference type="PROSITE" id="PS01186">
    <property type="entry name" value="EGF_2"/>
    <property type="match status" value="13"/>
</dbReference>
<feature type="disulfide bond" evidence="10">
    <location>
        <begin position="764"/>
        <end position="773"/>
    </location>
</feature>
<evidence type="ECO:0000313" key="15">
    <source>
        <dbReference type="Proteomes" id="UP000265000"/>
    </source>
</evidence>
<feature type="domain" description="EGF-like" evidence="13">
    <location>
        <begin position="1187"/>
        <end position="1223"/>
    </location>
</feature>
<feature type="domain" description="EGF-like" evidence="13">
    <location>
        <begin position="738"/>
        <end position="774"/>
    </location>
</feature>
<dbReference type="FunFam" id="2.10.25.10:FF:000339">
    <property type="entry name" value="Crumbs cell polarity complex component 2"/>
    <property type="match status" value="1"/>
</dbReference>
<feature type="disulfide bond" evidence="10">
    <location>
        <begin position="134"/>
        <end position="143"/>
    </location>
</feature>
<feature type="disulfide bond" evidence="10">
    <location>
        <begin position="1250"/>
        <end position="1259"/>
    </location>
</feature>
<dbReference type="GO" id="GO:0007157">
    <property type="term" value="P:heterophilic cell-cell adhesion via plasma membrane cell adhesion molecules"/>
    <property type="evidence" value="ECO:0007669"/>
    <property type="project" value="TreeGrafter"/>
</dbReference>
<feature type="domain" description="EGF-like" evidence="13">
    <location>
        <begin position="107"/>
        <end position="144"/>
    </location>
</feature>
<dbReference type="GO" id="GO:0048731">
    <property type="term" value="P:system development"/>
    <property type="evidence" value="ECO:0007669"/>
    <property type="project" value="UniProtKB-ARBA"/>
</dbReference>
<dbReference type="FunFam" id="2.10.25.10:FF:000279">
    <property type="entry name" value="Neurogenic locus notch 1"/>
    <property type="match status" value="1"/>
</dbReference>
<dbReference type="InterPro" id="IPR001791">
    <property type="entry name" value="Laminin_G"/>
</dbReference>
<dbReference type="CDD" id="cd00110">
    <property type="entry name" value="LamG"/>
    <property type="match status" value="3"/>
</dbReference>
<feature type="disulfide bond" evidence="10">
    <location>
        <begin position="355"/>
        <end position="364"/>
    </location>
</feature>
<dbReference type="FunFam" id="2.10.25.10:FF:000143">
    <property type="entry name" value="Protein crumbs 1"/>
    <property type="match status" value="1"/>
</dbReference>
<dbReference type="InterPro" id="IPR001881">
    <property type="entry name" value="EGF-like_Ca-bd_dom"/>
</dbReference>
<feature type="disulfide bond" evidence="10">
    <location>
        <begin position="539"/>
        <end position="548"/>
    </location>
</feature>
<feature type="domain" description="EGF-like" evidence="13">
    <location>
        <begin position="29"/>
        <end position="68"/>
    </location>
</feature>
<evidence type="ECO:0000256" key="11">
    <source>
        <dbReference type="SAM" id="Phobius"/>
    </source>
</evidence>
<feature type="domain" description="EGF-like" evidence="13">
    <location>
        <begin position="508"/>
        <end position="549"/>
    </location>
</feature>
<dbReference type="GO" id="GO:0005886">
    <property type="term" value="C:plasma membrane"/>
    <property type="evidence" value="ECO:0007669"/>
    <property type="project" value="TreeGrafter"/>
</dbReference>
<feature type="domain" description="EGF-like" evidence="13">
    <location>
        <begin position="290"/>
        <end position="327"/>
    </location>
</feature>
<comment type="caution">
    <text evidence="10">Lacks conserved residue(s) required for the propagation of feature annotation.</text>
</comment>
<dbReference type="FunFam" id="2.10.25.10:FF:000122">
    <property type="entry name" value="Protein crumbs homolog 2"/>
    <property type="match status" value="3"/>
</dbReference>
<feature type="domain" description="EGF-like" evidence="13">
    <location>
        <begin position="1337"/>
        <end position="1373"/>
    </location>
</feature>
<dbReference type="GO" id="GO:0005509">
    <property type="term" value="F:calcium ion binding"/>
    <property type="evidence" value="ECO:0007669"/>
    <property type="project" value="InterPro"/>
</dbReference>
<feature type="disulfide bond" evidence="10">
    <location>
        <begin position="1229"/>
        <end position="1239"/>
    </location>
</feature>
<evidence type="ECO:0000256" key="7">
    <source>
        <dbReference type="ARBA" id="ARBA00023136"/>
    </source>
</evidence>
<evidence type="ECO:0000256" key="9">
    <source>
        <dbReference type="ARBA" id="ARBA00023180"/>
    </source>
</evidence>
<dbReference type="FunFam" id="2.10.25.10:FF:000029">
    <property type="entry name" value="neurexin-1 isoform X1"/>
    <property type="match status" value="1"/>
</dbReference>